<accession>A0ACC2E6J5</accession>
<proteinExistence type="predicted"/>
<sequence>MLVFVCFVCEFKMVQGGSTEAILREEKTEERIDGEVTGKLRENRSSSLQATDKDDKEICSRSRSDQPSDALVQVSQLRGGSETDQERRNLSPECSANIQYHDSDRSSTVETIIPARIDLRSAAESMRESHSDSFLLKLRVRDSTNFCQSTNAAQADGSDCNASDDEFGIYDMQTKVTITSHDELEPVMEDLGWKAQPAPQDDARHFYSYFQEGNADPICKTSLPAQFSVAENLEKLIWFLTDVSRTPADPKQKRLVFWTKKFGPITYSSNCKQANEVCKACSSK</sequence>
<evidence type="ECO:0000313" key="1">
    <source>
        <dbReference type="EMBL" id="KAJ7562198.1"/>
    </source>
</evidence>
<gene>
    <name evidence="1" type="ORF">O6H91_03G058500</name>
</gene>
<evidence type="ECO:0000313" key="2">
    <source>
        <dbReference type="Proteomes" id="UP001162992"/>
    </source>
</evidence>
<name>A0ACC2E6J5_DIPCM</name>
<protein>
    <submittedName>
        <fullName evidence="1">Uncharacterized protein</fullName>
    </submittedName>
</protein>
<comment type="caution">
    <text evidence="1">The sequence shown here is derived from an EMBL/GenBank/DDBJ whole genome shotgun (WGS) entry which is preliminary data.</text>
</comment>
<dbReference type="EMBL" id="CM055094">
    <property type="protein sequence ID" value="KAJ7562198.1"/>
    <property type="molecule type" value="Genomic_DNA"/>
</dbReference>
<organism evidence="1 2">
    <name type="scientific">Diphasiastrum complanatum</name>
    <name type="common">Issler's clubmoss</name>
    <name type="synonym">Lycopodium complanatum</name>
    <dbReference type="NCBI Taxonomy" id="34168"/>
    <lineage>
        <taxon>Eukaryota</taxon>
        <taxon>Viridiplantae</taxon>
        <taxon>Streptophyta</taxon>
        <taxon>Embryophyta</taxon>
        <taxon>Tracheophyta</taxon>
        <taxon>Lycopodiopsida</taxon>
        <taxon>Lycopodiales</taxon>
        <taxon>Lycopodiaceae</taxon>
        <taxon>Lycopodioideae</taxon>
        <taxon>Diphasiastrum</taxon>
    </lineage>
</organism>
<keyword evidence="2" id="KW-1185">Reference proteome</keyword>
<dbReference type="Proteomes" id="UP001162992">
    <property type="component" value="Chromosome 3"/>
</dbReference>
<reference evidence="2" key="1">
    <citation type="journal article" date="2024" name="Proc. Natl. Acad. Sci. U.S.A.">
        <title>Extraordinary preservation of gene collinearity over three hundred million years revealed in homosporous lycophytes.</title>
        <authorList>
            <person name="Li C."/>
            <person name="Wickell D."/>
            <person name="Kuo L.Y."/>
            <person name="Chen X."/>
            <person name="Nie B."/>
            <person name="Liao X."/>
            <person name="Peng D."/>
            <person name="Ji J."/>
            <person name="Jenkins J."/>
            <person name="Williams M."/>
            <person name="Shu S."/>
            <person name="Plott C."/>
            <person name="Barry K."/>
            <person name="Rajasekar S."/>
            <person name="Grimwood J."/>
            <person name="Han X."/>
            <person name="Sun S."/>
            <person name="Hou Z."/>
            <person name="He W."/>
            <person name="Dai G."/>
            <person name="Sun C."/>
            <person name="Schmutz J."/>
            <person name="Leebens-Mack J.H."/>
            <person name="Li F.W."/>
            <person name="Wang L."/>
        </authorList>
    </citation>
    <scope>NUCLEOTIDE SEQUENCE [LARGE SCALE GENOMIC DNA]</scope>
    <source>
        <strain evidence="2">cv. PW_Plant_1</strain>
    </source>
</reference>